<organism evidence="2 3">
    <name type="scientific">Funneliformis geosporum</name>
    <dbReference type="NCBI Taxonomy" id="1117311"/>
    <lineage>
        <taxon>Eukaryota</taxon>
        <taxon>Fungi</taxon>
        <taxon>Fungi incertae sedis</taxon>
        <taxon>Mucoromycota</taxon>
        <taxon>Glomeromycotina</taxon>
        <taxon>Glomeromycetes</taxon>
        <taxon>Glomerales</taxon>
        <taxon>Glomeraceae</taxon>
        <taxon>Funneliformis</taxon>
    </lineage>
</organism>
<feature type="non-terminal residue" evidence="2">
    <location>
        <position position="1"/>
    </location>
</feature>
<feature type="non-terminal residue" evidence="2">
    <location>
        <position position="202"/>
    </location>
</feature>
<accession>A0A9W4TAJ2</accession>
<gene>
    <name evidence="2" type="ORF">FWILDA_LOCUS19375</name>
</gene>
<sequence length="202" mass="23259">KMKRIQKVEKIGVIGQNEEAEILFNQKRGHGRGRGHVRGSRLKESGHGRGSVKPTISTIINDSDFIHEGENNIKKGHEIRKEGEKTNIELSVPIANIDDSYSSYEREMSFGKISLNNVNVEEPSNQRRIKKHNYAELMIPDDLNITNKSNVIENIFDERKTQKRNYQQHESINYSEELHQNHRQNKITALLQVVDSDDSDDN</sequence>
<reference evidence="2" key="1">
    <citation type="submission" date="2022-08" db="EMBL/GenBank/DDBJ databases">
        <authorList>
            <person name="Kallberg Y."/>
            <person name="Tangrot J."/>
            <person name="Rosling A."/>
        </authorList>
    </citation>
    <scope>NUCLEOTIDE SEQUENCE</scope>
    <source>
        <strain evidence="2">Wild A</strain>
    </source>
</reference>
<evidence type="ECO:0000313" key="3">
    <source>
        <dbReference type="Proteomes" id="UP001153678"/>
    </source>
</evidence>
<keyword evidence="3" id="KW-1185">Reference proteome</keyword>
<dbReference type="AlphaFoldDB" id="A0A9W4TAJ2"/>
<proteinExistence type="predicted"/>
<dbReference type="Proteomes" id="UP001153678">
    <property type="component" value="Unassembled WGS sequence"/>
</dbReference>
<feature type="region of interest" description="Disordered" evidence="1">
    <location>
        <begin position="29"/>
        <end position="54"/>
    </location>
</feature>
<dbReference type="EMBL" id="CAMKVN010023098">
    <property type="protein sequence ID" value="CAI2200046.1"/>
    <property type="molecule type" value="Genomic_DNA"/>
</dbReference>
<comment type="caution">
    <text evidence="2">The sequence shown here is derived from an EMBL/GenBank/DDBJ whole genome shotgun (WGS) entry which is preliminary data.</text>
</comment>
<protein>
    <submittedName>
        <fullName evidence="2">16150_t:CDS:1</fullName>
    </submittedName>
</protein>
<evidence type="ECO:0000256" key="1">
    <source>
        <dbReference type="SAM" id="MobiDB-lite"/>
    </source>
</evidence>
<name>A0A9W4TAJ2_9GLOM</name>
<feature type="compositionally biased region" description="Basic residues" evidence="1">
    <location>
        <begin position="29"/>
        <end position="40"/>
    </location>
</feature>
<evidence type="ECO:0000313" key="2">
    <source>
        <dbReference type="EMBL" id="CAI2200046.1"/>
    </source>
</evidence>